<dbReference type="Gene3D" id="2.60.270.50">
    <property type="match status" value="1"/>
</dbReference>
<dbReference type="PANTHER" id="PTHR36482">
    <property type="entry name" value="OSJNBA0024J22.15 PROTEIN"/>
    <property type="match status" value="1"/>
</dbReference>
<protein>
    <submittedName>
        <fullName evidence="1">Uncharacterized protein</fullName>
    </submittedName>
</protein>
<name>A0ABR2BQR2_9ROSI</name>
<organism evidence="1 2">
    <name type="scientific">Hibiscus sabdariffa</name>
    <name type="common">roselle</name>
    <dbReference type="NCBI Taxonomy" id="183260"/>
    <lineage>
        <taxon>Eukaryota</taxon>
        <taxon>Viridiplantae</taxon>
        <taxon>Streptophyta</taxon>
        <taxon>Embryophyta</taxon>
        <taxon>Tracheophyta</taxon>
        <taxon>Spermatophyta</taxon>
        <taxon>Magnoliopsida</taxon>
        <taxon>eudicotyledons</taxon>
        <taxon>Gunneridae</taxon>
        <taxon>Pentapetalae</taxon>
        <taxon>rosids</taxon>
        <taxon>malvids</taxon>
        <taxon>Malvales</taxon>
        <taxon>Malvaceae</taxon>
        <taxon>Malvoideae</taxon>
        <taxon>Hibiscus</taxon>
    </lineage>
</organism>
<evidence type="ECO:0000313" key="2">
    <source>
        <dbReference type="Proteomes" id="UP001472677"/>
    </source>
</evidence>
<proteinExistence type="predicted"/>
<reference evidence="1 2" key="1">
    <citation type="journal article" date="2024" name="G3 (Bethesda)">
        <title>Genome assembly of Hibiscus sabdariffa L. provides insights into metabolisms of medicinal natural products.</title>
        <authorList>
            <person name="Kim T."/>
        </authorList>
    </citation>
    <scope>NUCLEOTIDE SEQUENCE [LARGE SCALE GENOMIC DNA]</scope>
    <source>
        <strain evidence="1">TK-2024</strain>
        <tissue evidence="1">Old leaves</tissue>
    </source>
</reference>
<keyword evidence="2" id="KW-1185">Reference proteome</keyword>
<evidence type="ECO:0000313" key="1">
    <source>
        <dbReference type="EMBL" id="KAK8509494.1"/>
    </source>
</evidence>
<sequence length="145" mass="15626">MATNVGGSSGPAKYTNVTLQNNSDDNLMLSDQKDWYGSANPPAVIQQNSEAEFKHEASSGNSKGGVVYSVENGIKWVTAWSNMEDESNKVYIDITKDAVDWFSIELLLANSTSNPPSVTKFGFTATATIQPDSSTPDLTANLKKN</sequence>
<dbReference type="Proteomes" id="UP001472677">
    <property type="component" value="Unassembled WGS sequence"/>
</dbReference>
<accession>A0ABR2BQR2</accession>
<dbReference type="EMBL" id="JBBPBM010000091">
    <property type="protein sequence ID" value="KAK8509494.1"/>
    <property type="molecule type" value="Genomic_DNA"/>
</dbReference>
<dbReference type="InterPro" id="IPR053085">
    <property type="entry name" value="Jasmonate-induced_protein"/>
</dbReference>
<dbReference type="PANTHER" id="PTHR36482:SF8">
    <property type="match status" value="1"/>
</dbReference>
<gene>
    <name evidence="1" type="ORF">V6N12_001501</name>
</gene>
<comment type="caution">
    <text evidence="1">The sequence shown here is derived from an EMBL/GenBank/DDBJ whole genome shotgun (WGS) entry which is preliminary data.</text>
</comment>